<dbReference type="Gene3D" id="3.60.21.10">
    <property type="match status" value="2"/>
</dbReference>
<sequence length="676" mass="78959">MKELLIIKQLNILYVQILQNQKLFLKLKYFTLWMFHVLSVRLLDLLKAEAFLNYTFNLSDREETQFWKPQRLNRPRIPQIRVSNTRLAQAASGCAPSVEVLPIFDVKQQSVRNPARMGANQPMCGDIHGQFYDLMKLFEVGGPPSTTKYLFLGDYVDRGYFSIEICNSIKRIGENKVTSDPIDKNRFYSGRAVMVSDLFGFVNFVDEYGMWDTEGEMYNITQGRTWNTRRRRWNMKCETYMGHGARNMRRGMWNIWNVGCNIYCMKHREECDMKCATWDAECKKLRDLCPSTIRLTERFKNRKRSNTIESNSSLWTLNDIGKISDLTFNMLCVMFIKMRQKSLSTKVDPRDRAELARTMISERESIEKELLSLFKDHPFCERFVNVGRKIPKFPNHVSSLNLPFLLFLFESIVFKKVLTQVEMIYQFSRAKVKYRNKTGVVQLVQESESERKIKYSERVYDACMDAFDCLPLAALMNQQFLCVHGGLSPEIHNLEDIRKTFESPPFIDNEISQLCGSKFDKTTGKNREASFKGSLESGDFDLRNRCSLICEENFPTFLQTFEFVTKRTTLVTHVLALKQDTSLPTCLESVVGILQSRTSFKFSTNKEYFGEDITKIEMIQQKLGMLENELNMIFLIVEYYFSGIFFVKCSDEFSFVRCLSTLLPQVIEQKKYIKVH</sequence>
<evidence type="ECO:0000313" key="2">
    <source>
        <dbReference type="EMBL" id="KOX68258.1"/>
    </source>
</evidence>
<dbReference type="STRING" id="166423.A0A0N0U3C0"/>
<dbReference type="AlphaFoldDB" id="A0A0N0U3C0"/>
<dbReference type="SMART" id="SM00156">
    <property type="entry name" value="PP2Ac"/>
    <property type="match status" value="1"/>
</dbReference>
<name>A0A0N0U3C0_9HYME</name>
<proteinExistence type="predicted"/>
<protein>
    <submittedName>
        <fullName evidence="2">Serine/threonine-protein phosphatase 2B catalytic subunit 2</fullName>
    </submittedName>
</protein>
<dbReference type="PANTHER" id="PTHR45673">
    <property type="entry name" value="SERINE/THREONINE-PROTEIN PHOSPHATASE 2B CATALYTIC SUBUNIT 1-RELATED"/>
    <property type="match status" value="1"/>
</dbReference>
<dbReference type="InterPro" id="IPR006186">
    <property type="entry name" value="Ser/Thr-sp_prot-phosphatase"/>
</dbReference>
<dbReference type="PRINTS" id="PR00114">
    <property type="entry name" value="STPHPHTASE"/>
</dbReference>
<gene>
    <name evidence="2" type="ORF">WN51_06152</name>
</gene>
<dbReference type="InterPro" id="IPR029052">
    <property type="entry name" value="Metallo-depent_PP-like"/>
</dbReference>
<evidence type="ECO:0000313" key="3">
    <source>
        <dbReference type="Proteomes" id="UP000053105"/>
    </source>
</evidence>
<keyword evidence="3" id="KW-1185">Reference proteome</keyword>
<dbReference type="Pfam" id="PF00149">
    <property type="entry name" value="Metallophos"/>
    <property type="match status" value="2"/>
</dbReference>
<accession>A0A0N0U3C0</accession>
<dbReference type="GO" id="GO:0033192">
    <property type="term" value="F:calmodulin-dependent protein phosphatase activity"/>
    <property type="evidence" value="ECO:0007669"/>
    <property type="project" value="InterPro"/>
</dbReference>
<dbReference type="OrthoDB" id="5593063at2759"/>
<reference evidence="2 3" key="1">
    <citation type="submission" date="2015-07" db="EMBL/GenBank/DDBJ databases">
        <title>The genome of Melipona quadrifasciata.</title>
        <authorList>
            <person name="Pan H."/>
            <person name="Kapheim K."/>
        </authorList>
    </citation>
    <scope>NUCLEOTIDE SEQUENCE [LARGE SCALE GENOMIC DNA]</scope>
    <source>
        <strain evidence="2">0111107301</strain>
        <tissue evidence="2">Whole body</tissue>
    </source>
</reference>
<dbReference type="GO" id="GO:0097720">
    <property type="term" value="P:calcineurin-mediated signaling"/>
    <property type="evidence" value="ECO:0007669"/>
    <property type="project" value="InterPro"/>
</dbReference>
<dbReference type="InterPro" id="IPR043360">
    <property type="entry name" value="PP2B"/>
</dbReference>
<dbReference type="SUPFAM" id="SSF56300">
    <property type="entry name" value="Metallo-dependent phosphatases"/>
    <property type="match status" value="2"/>
</dbReference>
<dbReference type="EMBL" id="KQ435944">
    <property type="protein sequence ID" value="KOX68258.1"/>
    <property type="molecule type" value="Genomic_DNA"/>
</dbReference>
<dbReference type="Proteomes" id="UP000053105">
    <property type="component" value="Unassembled WGS sequence"/>
</dbReference>
<dbReference type="InterPro" id="IPR004843">
    <property type="entry name" value="Calcineurin-like_PHP"/>
</dbReference>
<feature type="domain" description="Serine/threonine specific protein phosphatases" evidence="1">
    <location>
        <begin position="95"/>
        <end position="575"/>
    </location>
</feature>
<organism evidence="2 3">
    <name type="scientific">Melipona quadrifasciata</name>
    <dbReference type="NCBI Taxonomy" id="166423"/>
    <lineage>
        <taxon>Eukaryota</taxon>
        <taxon>Metazoa</taxon>
        <taxon>Ecdysozoa</taxon>
        <taxon>Arthropoda</taxon>
        <taxon>Hexapoda</taxon>
        <taxon>Insecta</taxon>
        <taxon>Pterygota</taxon>
        <taxon>Neoptera</taxon>
        <taxon>Endopterygota</taxon>
        <taxon>Hymenoptera</taxon>
        <taxon>Apocrita</taxon>
        <taxon>Aculeata</taxon>
        <taxon>Apoidea</taxon>
        <taxon>Anthophila</taxon>
        <taxon>Apidae</taxon>
        <taxon>Melipona</taxon>
    </lineage>
</organism>
<evidence type="ECO:0000259" key="1">
    <source>
        <dbReference type="SMART" id="SM00156"/>
    </source>
</evidence>